<evidence type="ECO:0000313" key="2">
    <source>
        <dbReference type="Proteomes" id="UP000004994"/>
    </source>
</evidence>
<reference evidence="1" key="2">
    <citation type="submission" date="2019-01" db="UniProtKB">
        <authorList>
            <consortium name="EnsemblPlants"/>
        </authorList>
    </citation>
    <scope>IDENTIFICATION</scope>
    <source>
        <strain evidence="1">cv. Heinz 1706</strain>
    </source>
</reference>
<dbReference type="STRING" id="4081.A0A3Q7IWS0"/>
<keyword evidence="2" id="KW-1185">Reference proteome</keyword>
<accession>A0A3Q7IWS0</accession>
<dbReference type="Gramene" id="Solyc11g042803.1.1">
    <property type="protein sequence ID" value="Solyc11g042803.1.1"/>
    <property type="gene ID" value="Solyc11g042803.1"/>
</dbReference>
<proteinExistence type="predicted"/>
<organism evidence="1">
    <name type="scientific">Solanum lycopersicum</name>
    <name type="common">Tomato</name>
    <name type="synonym">Lycopersicon esculentum</name>
    <dbReference type="NCBI Taxonomy" id="4081"/>
    <lineage>
        <taxon>Eukaryota</taxon>
        <taxon>Viridiplantae</taxon>
        <taxon>Streptophyta</taxon>
        <taxon>Embryophyta</taxon>
        <taxon>Tracheophyta</taxon>
        <taxon>Spermatophyta</taxon>
        <taxon>Magnoliopsida</taxon>
        <taxon>eudicotyledons</taxon>
        <taxon>Gunneridae</taxon>
        <taxon>Pentapetalae</taxon>
        <taxon>asterids</taxon>
        <taxon>lamiids</taxon>
        <taxon>Solanales</taxon>
        <taxon>Solanaceae</taxon>
        <taxon>Solanoideae</taxon>
        <taxon>Solaneae</taxon>
        <taxon>Solanum</taxon>
        <taxon>Solanum subgen. Lycopersicon</taxon>
    </lineage>
</organism>
<dbReference type="InParanoid" id="A0A3Q7IWS0"/>
<reference evidence="1" key="1">
    <citation type="journal article" date="2012" name="Nature">
        <title>The tomato genome sequence provides insights into fleshy fruit evolution.</title>
        <authorList>
            <consortium name="Tomato Genome Consortium"/>
        </authorList>
    </citation>
    <scope>NUCLEOTIDE SEQUENCE [LARGE SCALE GENOMIC DNA]</scope>
    <source>
        <strain evidence="1">cv. Heinz 1706</strain>
    </source>
</reference>
<dbReference type="Proteomes" id="UP000004994">
    <property type="component" value="Chromosome 11"/>
</dbReference>
<evidence type="ECO:0000313" key="1">
    <source>
        <dbReference type="EnsemblPlants" id="Solyc11g042803.1.1"/>
    </source>
</evidence>
<sequence length="105" mass="12261">MSPTHPFLYRELRLAKNPTMGIWAEEFEEIRSMFFEKPFNGNNKPNGYCDEPNDIYSKMDAFYFTTSWKKLRSFTVVANFIVTSPIIMEDIIPSTTFLANSNMKV</sequence>
<protein>
    <submittedName>
        <fullName evidence="1">Uncharacterized protein</fullName>
    </submittedName>
</protein>
<dbReference type="AlphaFoldDB" id="A0A3Q7IWS0"/>
<dbReference type="EnsemblPlants" id="Solyc11g042803.1.1">
    <property type="protein sequence ID" value="Solyc11g042803.1.1"/>
    <property type="gene ID" value="Solyc11g042803.1"/>
</dbReference>
<name>A0A3Q7IWS0_SOLLC</name>